<dbReference type="Proteomes" id="UP000319502">
    <property type="component" value="Unassembled WGS sequence"/>
</dbReference>
<evidence type="ECO:0000313" key="2">
    <source>
        <dbReference type="EMBL" id="TVO51406.1"/>
    </source>
</evidence>
<gene>
    <name evidence="2" type="ORF">FHP91_19735</name>
</gene>
<organism evidence="2 3">
    <name type="scientific">Denitromonas halophila</name>
    <dbReference type="NCBI Taxonomy" id="1629404"/>
    <lineage>
        <taxon>Bacteria</taxon>
        <taxon>Pseudomonadati</taxon>
        <taxon>Pseudomonadota</taxon>
        <taxon>Betaproteobacteria</taxon>
        <taxon>Rhodocyclales</taxon>
        <taxon>Zoogloeaceae</taxon>
        <taxon>Denitromonas</taxon>
    </lineage>
</organism>
<dbReference type="RefSeq" id="WP_144311219.1">
    <property type="nucleotide sequence ID" value="NZ_VMNK01000020.1"/>
</dbReference>
<protein>
    <submittedName>
        <fullName evidence="2">Penicillin-binding protein activator LpoB</fullName>
    </submittedName>
</protein>
<dbReference type="AlphaFoldDB" id="A0A557QET3"/>
<reference evidence="2 3" key="1">
    <citation type="submission" date="2019-07" db="EMBL/GenBank/DDBJ databases">
        <title>The pathways for chlorine oxyanion respiration interact through the shared metabolite chlorate.</title>
        <authorList>
            <person name="Barnum T.P."/>
            <person name="Cheng Y."/>
            <person name="Hill K.A."/>
            <person name="Lucas L.N."/>
            <person name="Carlson H.K."/>
            <person name="Coates J.D."/>
        </authorList>
    </citation>
    <scope>NUCLEOTIDE SEQUENCE [LARGE SCALE GENOMIC DNA]</scope>
    <source>
        <strain evidence="2 3">SFB-3</strain>
    </source>
</reference>
<sequence length="175" mass="18383">MKTLLAHPVLRLMCLITVLSGCAVTDRVPDRSATPDARWAVLTLENATTTPMAGARAEAVARALLHTLGVKEVVRPPAPARDALFDPAPAADTEAALAWARSAGVRYVLTGTVDEWQYKVGVDGEPAVGLALHIIDVEDGSTVWSGVGARTGWGRDSLAAVAQTLIKSLLAPVVR</sequence>
<evidence type="ECO:0000256" key="1">
    <source>
        <dbReference type="SAM" id="SignalP"/>
    </source>
</evidence>
<dbReference type="Gene3D" id="3.40.50.10610">
    <property type="entry name" value="ABC-type transport auxiliary lipoprotein component"/>
    <property type="match status" value="1"/>
</dbReference>
<feature type="chain" id="PRO_5021893608" evidence="1">
    <location>
        <begin position="24"/>
        <end position="175"/>
    </location>
</feature>
<proteinExistence type="predicted"/>
<comment type="caution">
    <text evidence="2">The sequence shown here is derived from an EMBL/GenBank/DDBJ whole genome shotgun (WGS) entry which is preliminary data.</text>
</comment>
<dbReference type="OrthoDB" id="9791579at2"/>
<evidence type="ECO:0000313" key="3">
    <source>
        <dbReference type="Proteomes" id="UP000319502"/>
    </source>
</evidence>
<name>A0A557QET3_9RHOO</name>
<dbReference type="EMBL" id="VMNK01000020">
    <property type="protein sequence ID" value="TVO51406.1"/>
    <property type="molecule type" value="Genomic_DNA"/>
</dbReference>
<keyword evidence="1" id="KW-0732">Signal</keyword>
<feature type="signal peptide" evidence="1">
    <location>
        <begin position="1"/>
        <end position="23"/>
    </location>
</feature>
<accession>A0A557QET3</accession>
<dbReference type="PROSITE" id="PS51257">
    <property type="entry name" value="PROKAR_LIPOPROTEIN"/>
    <property type="match status" value="1"/>
</dbReference>
<keyword evidence="3" id="KW-1185">Reference proteome</keyword>